<dbReference type="Pfam" id="PF13286">
    <property type="entry name" value="HD_assoc"/>
    <property type="match status" value="1"/>
</dbReference>
<dbReference type="NCBIfam" id="NF002327">
    <property type="entry name" value="PRK01286.1-2"/>
    <property type="match status" value="1"/>
</dbReference>
<dbReference type="InterPro" id="IPR003607">
    <property type="entry name" value="HD/PDEase_dom"/>
</dbReference>
<dbReference type="PANTHER" id="PTHR35795">
    <property type="entry name" value="SLR1885 PROTEIN"/>
    <property type="match status" value="1"/>
</dbReference>
<evidence type="ECO:0000313" key="4">
    <source>
        <dbReference type="Proteomes" id="UP000886748"/>
    </source>
</evidence>
<comment type="caution">
    <text evidence="3">The sequence shown here is derived from an EMBL/GenBank/DDBJ whole genome shotgun (WGS) entry which is preliminary data.</text>
</comment>
<evidence type="ECO:0000259" key="2">
    <source>
        <dbReference type="PROSITE" id="PS51831"/>
    </source>
</evidence>
<dbReference type="SMART" id="SM00471">
    <property type="entry name" value="HDc"/>
    <property type="match status" value="1"/>
</dbReference>
<dbReference type="InterPro" id="IPR026875">
    <property type="entry name" value="PHydrolase_assoc_dom"/>
</dbReference>
<dbReference type="SUPFAM" id="SSF109604">
    <property type="entry name" value="HD-domain/PDEase-like"/>
    <property type="match status" value="1"/>
</dbReference>
<dbReference type="Proteomes" id="UP000886748">
    <property type="component" value="Unassembled WGS sequence"/>
</dbReference>
<organism evidence="3 4">
    <name type="scientific">Candidatus Limenecus avicola</name>
    <dbReference type="NCBI Taxonomy" id="2840847"/>
    <lineage>
        <taxon>Bacteria</taxon>
        <taxon>Bacillati</taxon>
        <taxon>Bacillota</taxon>
        <taxon>Clostridia</taxon>
        <taxon>Eubacteriales</taxon>
        <taxon>Clostridiaceae</taxon>
        <taxon>Clostridiaceae incertae sedis</taxon>
        <taxon>Candidatus Limenecus</taxon>
    </lineage>
</organism>
<reference evidence="3" key="2">
    <citation type="journal article" date="2021" name="PeerJ">
        <title>Extensive microbial diversity within the chicken gut microbiome revealed by metagenomics and culture.</title>
        <authorList>
            <person name="Gilroy R."/>
            <person name="Ravi A."/>
            <person name="Getino M."/>
            <person name="Pursley I."/>
            <person name="Horton D.L."/>
            <person name="Alikhan N.F."/>
            <person name="Baker D."/>
            <person name="Gharbi K."/>
            <person name="Hall N."/>
            <person name="Watson M."/>
            <person name="Adriaenssens E.M."/>
            <person name="Foster-Nyarko E."/>
            <person name="Jarju S."/>
            <person name="Secka A."/>
            <person name="Antonio M."/>
            <person name="Oren A."/>
            <person name="Chaudhuri R.R."/>
            <person name="La Ragione R."/>
            <person name="Hildebrand F."/>
            <person name="Pallen M.J."/>
        </authorList>
    </citation>
    <scope>NUCLEOTIDE SEQUENCE</scope>
    <source>
        <strain evidence="3">CHK154-7741</strain>
    </source>
</reference>
<keyword evidence="1" id="KW-0378">Hydrolase</keyword>
<dbReference type="AlphaFoldDB" id="A0A9D1MZK2"/>
<protein>
    <submittedName>
        <fullName evidence="3">Deoxyguanosinetriphosphate triphosphohydrolase</fullName>
    </submittedName>
</protein>
<accession>A0A9D1MZK2</accession>
<reference evidence="3" key="1">
    <citation type="submission" date="2020-10" db="EMBL/GenBank/DDBJ databases">
        <authorList>
            <person name="Gilroy R."/>
        </authorList>
    </citation>
    <scope>NUCLEOTIDE SEQUENCE</scope>
    <source>
        <strain evidence="3">CHK154-7741</strain>
    </source>
</reference>
<gene>
    <name evidence="3" type="ORF">IAD26_04770</name>
</gene>
<evidence type="ECO:0000256" key="1">
    <source>
        <dbReference type="ARBA" id="ARBA00022801"/>
    </source>
</evidence>
<dbReference type="PANTHER" id="PTHR35795:SF1">
    <property type="entry name" value="BIS(5'-NUCLEOSYL)-TETRAPHOSPHATASE, SYMMETRICAL"/>
    <property type="match status" value="1"/>
</dbReference>
<dbReference type="EMBL" id="DVOD01000033">
    <property type="protein sequence ID" value="HIU92428.1"/>
    <property type="molecule type" value="Genomic_DNA"/>
</dbReference>
<dbReference type="PROSITE" id="PS51831">
    <property type="entry name" value="HD"/>
    <property type="match status" value="1"/>
</dbReference>
<dbReference type="GO" id="GO:0016793">
    <property type="term" value="F:triphosphoric monoester hydrolase activity"/>
    <property type="evidence" value="ECO:0007669"/>
    <property type="project" value="InterPro"/>
</dbReference>
<dbReference type="InterPro" id="IPR006674">
    <property type="entry name" value="HD_domain"/>
</dbReference>
<evidence type="ECO:0000313" key="3">
    <source>
        <dbReference type="EMBL" id="HIU92428.1"/>
    </source>
</evidence>
<dbReference type="Pfam" id="PF01966">
    <property type="entry name" value="HD"/>
    <property type="match status" value="1"/>
</dbReference>
<sequence>MINNNDVLNIREIQERKEIEELSPYAAKSALSKGRAKEEEKCPLRTEFQRDRDRIIHSKAFRRLKHKTQVFFSPTNDHFRTRMTHTLEVSQIARTIARALNLNEDLAEAIALGHDLGHTPFGHSGEDVLNEIMDAGFRHAEHSVRVATIIEDLNLTQETLDGILHHSGSLKKESKAFTLEGKIVKLSDKIAYINHDIDDAMRAGIIKESDLPQDCIQYFSLDRSERITKMVMDIVRNSMGKDHICMSEDAFYHIDKLRTWMFRNVYTNSIAKKEETKVKGIVYGLFNHYEALLKQKMPNQNEEEIKRTVCDYISGMTDRYAIQKYEEIYIPQSLQDVSNDDFLFTLAKINNLSVQLTVL</sequence>
<dbReference type="NCBIfam" id="TIGR01353">
    <property type="entry name" value="dGTP_triPase"/>
    <property type="match status" value="1"/>
</dbReference>
<dbReference type="Gene3D" id="1.10.3210.10">
    <property type="entry name" value="Hypothetical protein af1432"/>
    <property type="match status" value="1"/>
</dbReference>
<dbReference type="InterPro" id="IPR006261">
    <property type="entry name" value="dGTPase"/>
</dbReference>
<name>A0A9D1MZK2_9CLOT</name>
<dbReference type="InterPro" id="IPR051094">
    <property type="entry name" value="Diverse_Catalytic_Enzymes"/>
</dbReference>
<proteinExistence type="predicted"/>
<dbReference type="CDD" id="cd00077">
    <property type="entry name" value="HDc"/>
    <property type="match status" value="1"/>
</dbReference>
<feature type="domain" description="HD" evidence="2">
    <location>
        <begin position="82"/>
        <end position="193"/>
    </location>
</feature>
<dbReference type="NCBIfam" id="TIGR00277">
    <property type="entry name" value="HDIG"/>
    <property type="match status" value="1"/>
</dbReference>
<dbReference type="InterPro" id="IPR006675">
    <property type="entry name" value="HDIG_dom"/>
</dbReference>